<dbReference type="InterPro" id="IPR035906">
    <property type="entry name" value="MetI-like_sf"/>
</dbReference>
<evidence type="ECO:0000256" key="5">
    <source>
        <dbReference type="ARBA" id="ARBA00023136"/>
    </source>
</evidence>
<dbReference type="Proteomes" id="UP000214720">
    <property type="component" value="Unassembled WGS sequence"/>
</dbReference>
<evidence type="ECO:0000259" key="7">
    <source>
        <dbReference type="PROSITE" id="PS50928"/>
    </source>
</evidence>
<gene>
    <name evidence="8" type="ORF">BSU04_31830</name>
</gene>
<dbReference type="PANTHER" id="PTHR30614:SF0">
    <property type="entry name" value="L-CYSTINE TRANSPORT SYSTEM PERMEASE PROTEIN TCYL"/>
    <property type="match status" value="1"/>
</dbReference>
<evidence type="ECO:0000256" key="3">
    <source>
        <dbReference type="ARBA" id="ARBA00022970"/>
    </source>
</evidence>
<keyword evidence="3" id="KW-0029">Amino-acid transport</keyword>
<evidence type="ECO:0000313" key="9">
    <source>
        <dbReference type="Proteomes" id="UP000214720"/>
    </source>
</evidence>
<dbReference type="PANTHER" id="PTHR30614">
    <property type="entry name" value="MEMBRANE COMPONENT OF AMINO ACID ABC TRANSPORTER"/>
    <property type="match status" value="1"/>
</dbReference>
<dbReference type="Pfam" id="PF00528">
    <property type="entry name" value="BPD_transp_1"/>
    <property type="match status" value="1"/>
</dbReference>
<dbReference type="InterPro" id="IPR043429">
    <property type="entry name" value="ArtM/GltK/GlnP/TcyL/YhdX-like"/>
</dbReference>
<feature type="transmembrane region" description="Helical" evidence="6">
    <location>
        <begin position="42"/>
        <end position="62"/>
    </location>
</feature>
<dbReference type="SUPFAM" id="SSF161098">
    <property type="entry name" value="MetI-like"/>
    <property type="match status" value="1"/>
</dbReference>
<reference evidence="9" key="1">
    <citation type="submission" date="2017-01" db="EMBL/GenBank/DDBJ databases">
        <title>Genome Analysis of Deinococcus marmoris KOPRI26562.</title>
        <authorList>
            <person name="Kim J.H."/>
            <person name="Oh H.-M."/>
        </authorList>
    </citation>
    <scope>NUCLEOTIDE SEQUENCE [LARGE SCALE GENOMIC DNA]</scope>
    <source>
        <strain evidence="9">PAMC 26633</strain>
    </source>
</reference>
<dbReference type="EMBL" id="MTHB01000214">
    <property type="protein sequence ID" value="OXC74455.1"/>
    <property type="molecule type" value="Genomic_DNA"/>
</dbReference>
<keyword evidence="4 6" id="KW-1133">Transmembrane helix</keyword>
<dbReference type="GO" id="GO:0006865">
    <property type="term" value="P:amino acid transport"/>
    <property type="evidence" value="ECO:0007669"/>
    <property type="project" value="UniProtKB-KW"/>
</dbReference>
<keyword evidence="6" id="KW-0813">Transport</keyword>
<feature type="domain" description="ABC transmembrane type-1" evidence="7">
    <location>
        <begin position="1"/>
        <end position="164"/>
    </location>
</feature>
<comment type="caution">
    <text evidence="8">The sequence shown here is derived from an EMBL/GenBank/DDBJ whole genome shotgun (WGS) entry which is preliminary data.</text>
</comment>
<feature type="transmembrane region" description="Helical" evidence="6">
    <location>
        <begin position="12"/>
        <end position="30"/>
    </location>
</feature>
<comment type="similarity">
    <text evidence="6">Belongs to the binding-protein-dependent transport system permease family.</text>
</comment>
<dbReference type="AlphaFoldDB" id="A0A226WTC4"/>
<comment type="subcellular location">
    <subcellularLocation>
        <location evidence="1 6">Cell membrane</location>
        <topology evidence="1 6">Multi-pass membrane protein</topology>
    </subcellularLocation>
</comment>
<organism evidence="8 9">
    <name type="scientific">Caballeronia sordidicola</name>
    <name type="common">Burkholderia sordidicola</name>
    <dbReference type="NCBI Taxonomy" id="196367"/>
    <lineage>
        <taxon>Bacteria</taxon>
        <taxon>Pseudomonadati</taxon>
        <taxon>Pseudomonadota</taxon>
        <taxon>Betaproteobacteria</taxon>
        <taxon>Burkholderiales</taxon>
        <taxon>Burkholderiaceae</taxon>
        <taxon>Caballeronia</taxon>
    </lineage>
</organism>
<dbReference type="CDD" id="cd06261">
    <property type="entry name" value="TM_PBP2"/>
    <property type="match status" value="1"/>
</dbReference>
<keyword evidence="5 6" id="KW-0472">Membrane</keyword>
<dbReference type="GO" id="GO:0055085">
    <property type="term" value="P:transmembrane transport"/>
    <property type="evidence" value="ECO:0007669"/>
    <property type="project" value="InterPro"/>
</dbReference>
<accession>A0A226WTC4</accession>
<dbReference type="PROSITE" id="PS50928">
    <property type="entry name" value="ABC_TM1"/>
    <property type="match status" value="1"/>
</dbReference>
<dbReference type="Gene3D" id="1.10.3720.10">
    <property type="entry name" value="MetI-like"/>
    <property type="match status" value="1"/>
</dbReference>
<proteinExistence type="inferred from homology"/>
<sequence length="173" mass="19184">MGRNLAAQCYVWVFRAAPVILVLLIVWNGTPQLFPSLLKANWFNPFVAAGISFSLASIAYMAEIMRGSVRAVSQGQGHAAAALGLNRFQVFRLVVLPQALRVALPALVNEFINVLKVTSLAYIISLREIMAVVNDAIAASFRFVEWYCAALVYYLIIVSIFMVFQSVIQKKLK</sequence>
<dbReference type="InterPro" id="IPR000515">
    <property type="entry name" value="MetI-like"/>
</dbReference>
<evidence type="ECO:0000256" key="6">
    <source>
        <dbReference type="RuleBase" id="RU363032"/>
    </source>
</evidence>
<protein>
    <submittedName>
        <fullName evidence="8">Polar amino acid ABC transporter, inner membrane subunit</fullName>
    </submittedName>
</protein>
<evidence type="ECO:0000256" key="4">
    <source>
        <dbReference type="ARBA" id="ARBA00022989"/>
    </source>
</evidence>
<dbReference type="GO" id="GO:0005886">
    <property type="term" value="C:plasma membrane"/>
    <property type="evidence" value="ECO:0007669"/>
    <property type="project" value="UniProtKB-SubCell"/>
</dbReference>
<feature type="transmembrane region" description="Helical" evidence="6">
    <location>
        <begin position="144"/>
        <end position="164"/>
    </location>
</feature>
<evidence type="ECO:0000256" key="2">
    <source>
        <dbReference type="ARBA" id="ARBA00022692"/>
    </source>
</evidence>
<evidence type="ECO:0000313" key="8">
    <source>
        <dbReference type="EMBL" id="OXC74455.1"/>
    </source>
</evidence>
<keyword evidence="2 6" id="KW-0812">Transmembrane</keyword>
<name>A0A226WTC4_CABSO</name>
<evidence type="ECO:0000256" key="1">
    <source>
        <dbReference type="ARBA" id="ARBA00004651"/>
    </source>
</evidence>